<dbReference type="InterPro" id="IPR013647">
    <property type="entry name" value="OligopepF_N_dom"/>
</dbReference>
<evidence type="ECO:0000313" key="2">
    <source>
        <dbReference type="EMBL" id="AIE96097.1"/>
    </source>
</evidence>
<protein>
    <submittedName>
        <fullName evidence="2">PepF/M3 family oligoendopeptidase (PepF, pepB)</fullName>
    </submittedName>
</protein>
<reference evidence="2" key="1">
    <citation type="journal article" date="2014" name="Genome Biol. Evol.">
        <title>Pangenome evidence for extensive interdomain horizontal transfer affecting lineage core and shell genes in uncultured planktonic thaumarchaeota and euryarchaeota.</title>
        <authorList>
            <person name="Deschamps P."/>
            <person name="Zivanovic Y."/>
            <person name="Moreira D."/>
            <person name="Rodriguez-Valera F."/>
            <person name="Lopez-Garcia P."/>
        </authorList>
    </citation>
    <scope>NUCLEOTIDE SEQUENCE</scope>
</reference>
<dbReference type="Gene3D" id="1.20.140.70">
    <property type="entry name" value="Oligopeptidase f, N-terminal domain"/>
    <property type="match status" value="1"/>
</dbReference>
<dbReference type="AlphaFoldDB" id="A0A075G2P7"/>
<organism evidence="2">
    <name type="scientific">uncultured marine thaumarchaeote AD1000_72_F04</name>
    <dbReference type="NCBI Taxonomy" id="1455938"/>
    <lineage>
        <taxon>Archaea</taxon>
        <taxon>Nitrososphaerota</taxon>
        <taxon>environmental samples</taxon>
    </lineage>
</organism>
<accession>A0A075G2P7</accession>
<dbReference type="EMBL" id="KF900469">
    <property type="protein sequence ID" value="AIE96097.1"/>
    <property type="molecule type" value="Genomic_DNA"/>
</dbReference>
<name>A0A075G2P7_9ARCH</name>
<evidence type="ECO:0000259" key="1">
    <source>
        <dbReference type="Pfam" id="PF08439"/>
    </source>
</evidence>
<feature type="domain" description="Oligopeptidase F N-terminal" evidence="1">
    <location>
        <begin position="115"/>
        <end position="176"/>
    </location>
</feature>
<dbReference type="SUPFAM" id="SSF55486">
    <property type="entry name" value="Metalloproteases ('zincins'), catalytic domain"/>
    <property type="match status" value="1"/>
</dbReference>
<proteinExistence type="predicted"/>
<dbReference type="Pfam" id="PF08439">
    <property type="entry name" value="Peptidase_M3_N"/>
    <property type="match status" value="1"/>
</dbReference>
<sequence length="193" mass="22412">MKQNDNGKWNLDDLVKNPSKQIFDKKIKEIKKDAVKFEKQKKTLNQSISSSKFLKMLHQIEKISEKSSHIGGYASLKYSEDTQSDEATALLTKISQFGSTIQNQILFFDLWWKKQVDEKNAKRLMKSAGELSDYLRYKRLMSKYSLTEPEERIINTLDVTGVSALVKLYDKITNAFTYTIKIGNKKKLWVEKS</sequence>
<gene>
    <name evidence="2" type="primary">pepB</name>
    <name evidence="2" type="synonym">pepF</name>
</gene>